<dbReference type="Gene3D" id="1.20.1250.20">
    <property type="entry name" value="MFS general substrate transporter like domains"/>
    <property type="match status" value="1"/>
</dbReference>
<feature type="transmembrane region" description="Helical" evidence="4">
    <location>
        <begin position="288"/>
        <end position="315"/>
    </location>
</feature>
<organism evidence="5 6">
    <name type="scientific">Desulfoluna spongiiphila</name>
    <dbReference type="NCBI Taxonomy" id="419481"/>
    <lineage>
        <taxon>Bacteria</taxon>
        <taxon>Pseudomonadati</taxon>
        <taxon>Thermodesulfobacteriota</taxon>
        <taxon>Desulfobacteria</taxon>
        <taxon>Desulfobacterales</taxon>
        <taxon>Desulfolunaceae</taxon>
        <taxon>Desulfoluna</taxon>
    </lineage>
</organism>
<name>A0A1G5EGQ2_9BACT</name>
<evidence type="ECO:0000313" key="5">
    <source>
        <dbReference type="EMBL" id="SCY26169.1"/>
    </source>
</evidence>
<reference evidence="5 6" key="1">
    <citation type="submission" date="2016-10" db="EMBL/GenBank/DDBJ databases">
        <authorList>
            <person name="de Groot N.N."/>
        </authorList>
    </citation>
    <scope>NUCLEOTIDE SEQUENCE [LARGE SCALE GENOMIC DNA]</scope>
    <source>
        <strain evidence="5 6">AA1</strain>
    </source>
</reference>
<dbReference type="EMBL" id="FMUX01000006">
    <property type="protein sequence ID" value="SCY26169.1"/>
    <property type="molecule type" value="Genomic_DNA"/>
</dbReference>
<keyword evidence="1 4" id="KW-0812">Transmembrane</keyword>
<keyword evidence="3 4" id="KW-0472">Membrane</keyword>
<dbReference type="AlphaFoldDB" id="A0A1G5EGQ2"/>
<dbReference type="PANTHER" id="PTHR23530">
    <property type="entry name" value="TRANSPORT PROTEIN-RELATED"/>
    <property type="match status" value="1"/>
</dbReference>
<dbReference type="Proteomes" id="UP000198870">
    <property type="component" value="Unassembled WGS sequence"/>
</dbReference>
<dbReference type="STRING" id="419481.SAMN05216233_1068"/>
<dbReference type="OrthoDB" id="9816124at2"/>
<feature type="transmembrane region" description="Helical" evidence="4">
    <location>
        <begin position="165"/>
        <end position="185"/>
    </location>
</feature>
<accession>A0A1G5EGQ2</accession>
<dbReference type="InterPro" id="IPR036259">
    <property type="entry name" value="MFS_trans_sf"/>
</dbReference>
<feature type="transmembrane region" description="Helical" evidence="4">
    <location>
        <begin position="214"/>
        <end position="232"/>
    </location>
</feature>
<dbReference type="GO" id="GO:0022857">
    <property type="term" value="F:transmembrane transporter activity"/>
    <property type="evidence" value="ECO:0007669"/>
    <property type="project" value="InterPro"/>
</dbReference>
<evidence type="ECO:0000256" key="1">
    <source>
        <dbReference type="ARBA" id="ARBA00022692"/>
    </source>
</evidence>
<keyword evidence="2 4" id="KW-1133">Transmembrane helix</keyword>
<evidence type="ECO:0000256" key="2">
    <source>
        <dbReference type="ARBA" id="ARBA00022989"/>
    </source>
</evidence>
<feature type="transmembrane region" description="Helical" evidence="4">
    <location>
        <begin position="252"/>
        <end position="276"/>
    </location>
</feature>
<dbReference type="PANTHER" id="PTHR23530:SF1">
    <property type="entry name" value="PERMEASE, MAJOR FACILITATOR SUPERFAMILY-RELATED"/>
    <property type="match status" value="1"/>
</dbReference>
<evidence type="ECO:0000313" key="6">
    <source>
        <dbReference type="Proteomes" id="UP000198870"/>
    </source>
</evidence>
<evidence type="ECO:0000256" key="4">
    <source>
        <dbReference type="SAM" id="Phobius"/>
    </source>
</evidence>
<feature type="transmembrane region" description="Helical" evidence="4">
    <location>
        <begin position="31"/>
        <end position="54"/>
    </location>
</feature>
<dbReference type="Pfam" id="PF07690">
    <property type="entry name" value="MFS_1"/>
    <property type="match status" value="1"/>
</dbReference>
<dbReference type="RefSeq" id="WP_092210452.1">
    <property type="nucleotide sequence ID" value="NZ_FMUX01000006.1"/>
</dbReference>
<feature type="transmembrane region" description="Helical" evidence="4">
    <location>
        <begin position="378"/>
        <end position="399"/>
    </location>
</feature>
<proteinExistence type="predicted"/>
<feature type="transmembrane region" description="Helical" evidence="4">
    <location>
        <begin position="354"/>
        <end position="371"/>
    </location>
</feature>
<evidence type="ECO:0000256" key="3">
    <source>
        <dbReference type="ARBA" id="ARBA00023136"/>
    </source>
</evidence>
<gene>
    <name evidence="5" type="ORF">SAMN05216233_1068</name>
</gene>
<dbReference type="InterPro" id="IPR011701">
    <property type="entry name" value="MFS"/>
</dbReference>
<sequence>MSERIDALTANTTRYPWYLFFRDCYFWGPVFFLYFTSVLSLSEALHLEAVYYVAVAAAEVPSGYLSDRFGRRRTLIVSSACLGFAYLLFFTGHTFWQFAAAQLFLAAGFASASGTDTALHYESLKGLNREAEYAAREGHALRYSFLAGGVSALLGGLLATGDLRWVYGVSCAAAVISLGVVCSMVEPEGRAGQVAGPFGSQLRGVLRKAWGTRLRFFTFYALAMTVLLHIPYEFYQPYLERTLAWMEAGDSIAPSLSGVHLALTMVVGAWMTRFAGRIRHRCVVRRTLLACALLQVVLIGAMALVVHPLVALMLVGRTASRAVSTPLVNSELAPLLGRHERSTYFSLQSLLGRLAYGGVLVMLPLGGGVFGEALHGTLVCALVLALVLFGGLCLLPFPWGEAPVCCGSKGAAARGGDDVPEKPLVS</sequence>
<keyword evidence="6" id="KW-1185">Reference proteome</keyword>
<dbReference type="InterPro" id="IPR053160">
    <property type="entry name" value="MFS_DHA3_Transporter"/>
</dbReference>
<feature type="transmembrane region" description="Helical" evidence="4">
    <location>
        <begin position="75"/>
        <end position="92"/>
    </location>
</feature>
<protein>
    <submittedName>
        <fullName evidence="5">Major Facilitator Superfamily protein</fullName>
    </submittedName>
</protein>
<dbReference type="SUPFAM" id="SSF103473">
    <property type="entry name" value="MFS general substrate transporter"/>
    <property type="match status" value="1"/>
</dbReference>